<dbReference type="EMBL" id="KN824877">
    <property type="protein sequence ID" value="KIK98876.1"/>
    <property type="molecule type" value="Genomic_DNA"/>
</dbReference>
<dbReference type="HOGENOM" id="CLU_2813158_0_0_1"/>
<dbReference type="InParanoid" id="A0A0D0E3R9"/>
<reference evidence="1 2" key="1">
    <citation type="submission" date="2014-04" db="EMBL/GenBank/DDBJ databases">
        <authorList>
            <consortium name="DOE Joint Genome Institute"/>
            <person name="Kuo A."/>
            <person name="Kohler A."/>
            <person name="Jargeat P."/>
            <person name="Nagy L.G."/>
            <person name="Floudas D."/>
            <person name="Copeland A."/>
            <person name="Barry K.W."/>
            <person name="Cichocki N."/>
            <person name="Veneault-Fourrey C."/>
            <person name="LaButti K."/>
            <person name="Lindquist E.A."/>
            <person name="Lipzen A."/>
            <person name="Lundell T."/>
            <person name="Morin E."/>
            <person name="Murat C."/>
            <person name="Sun H."/>
            <person name="Tunlid A."/>
            <person name="Henrissat B."/>
            <person name="Grigoriev I.V."/>
            <person name="Hibbett D.S."/>
            <person name="Martin F."/>
            <person name="Nordberg H.P."/>
            <person name="Cantor M.N."/>
            <person name="Hua S.X."/>
        </authorList>
    </citation>
    <scope>NUCLEOTIDE SEQUENCE [LARGE SCALE GENOMIC DNA]</scope>
    <source>
        <strain evidence="1 2">Ve08.2h10</strain>
    </source>
</reference>
<name>A0A0D0E3R9_9AGAM</name>
<proteinExistence type="predicted"/>
<evidence type="ECO:0000313" key="1">
    <source>
        <dbReference type="EMBL" id="KIK98876.1"/>
    </source>
</evidence>
<evidence type="ECO:0000313" key="2">
    <source>
        <dbReference type="Proteomes" id="UP000054538"/>
    </source>
</evidence>
<protein>
    <submittedName>
        <fullName evidence="1">Uncharacterized protein</fullName>
    </submittedName>
</protein>
<gene>
    <name evidence="1" type="ORF">PAXRUDRAFT_823374</name>
</gene>
<keyword evidence="2" id="KW-1185">Reference proteome</keyword>
<dbReference type="Proteomes" id="UP000054538">
    <property type="component" value="Unassembled WGS sequence"/>
</dbReference>
<organism evidence="1 2">
    <name type="scientific">Paxillus rubicundulus Ve08.2h10</name>
    <dbReference type="NCBI Taxonomy" id="930991"/>
    <lineage>
        <taxon>Eukaryota</taxon>
        <taxon>Fungi</taxon>
        <taxon>Dikarya</taxon>
        <taxon>Basidiomycota</taxon>
        <taxon>Agaricomycotina</taxon>
        <taxon>Agaricomycetes</taxon>
        <taxon>Agaricomycetidae</taxon>
        <taxon>Boletales</taxon>
        <taxon>Paxilineae</taxon>
        <taxon>Paxillaceae</taxon>
        <taxon>Paxillus</taxon>
    </lineage>
</organism>
<reference evidence="2" key="2">
    <citation type="submission" date="2015-01" db="EMBL/GenBank/DDBJ databases">
        <title>Evolutionary Origins and Diversification of the Mycorrhizal Mutualists.</title>
        <authorList>
            <consortium name="DOE Joint Genome Institute"/>
            <consortium name="Mycorrhizal Genomics Consortium"/>
            <person name="Kohler A."/>
            <person name="Kuo A."/>
            <person name="Nagy L.G."/>
            <person name="Floudas D."/>
            <person name="Copeland A."/>
            <person name="Barry K.W."/>
            <person name="Cichocki N."/>
            <person name="Veneault-Fourrey C."/>
            <person name="LaButti K."/>
            <person name="Lindquist E.A."/>
            <person name="Lipzen A."/>
            <person name="Lundell T."/>
            <person name="Morin E."/>
            <person name="Murat C."/>
            <person name="Riley R."/>
            <person name="Ohm R."/>
            <person name="Sun H."/>
            <person name="Tunlid A."/>
            <person name="Henrissat B."/>
            <person name="Grigoriev I.V."/>
            <person name="Hibbett D.S."/>
            <person name="Martin F."/>
        </authorList>
    </citation>
    <scope>NUCLEOTIDE SEQUENCE [LARGE SCALE GENOMIC DNA]</scope>
    <source>
        <strain evidence="2">Ve08.2h10</strain>
    </source>
</reference>
<dbReference type="AlphaFoldDB" id="A0A0D0E3R9"/>
<sequence length="67" mass="7781">MEIQVALGWLHLWEQRQNVDEVDGNSWRLWWTDAPNGDYARWVKSCFVYDARDPAGGRKGINSSTNL</sequence>
<accession>A0A0D0E3R9</accession>